<feature type="transmembrane region" description="Helical" evidence="8">
    <location>
        <begin position="248"/>
        <end position="278"/>
    </location>
</feature>
<proteinExistence type="predicted"/>
<dbReference type="InterPro" id="IPR027417">
    <property type="entry name" value="P-loop_NTPase"/>
</dbReference>
<evidence type="ECO:0000256" key="3">
    <source>
        <dbReference type="ARBA" id="ARBA00022692"/>
    </source>
</evidence>
<keyword evidence="6 8" id="KW-1133">Transmembrane helix</keyword>
<sequence length="682" mass="78446">MSNYHEEETLGKAYDSKLMARLLGYAKPYWKIIALCVLLLVFIAGVELARPYFIQVAIDEHINVYDRPLYVYDEPVTEGGTEYDGHYYYIEDPEEGYDSMAQLVRIEGEIYLLDEFLGNVDVPGTFQSGNGDYLVFEDREISASLLSDEAIQDFRAEDISNLWRIGWIFLALIISAFIMNYIQVYALNYASNKIIYNIRQQLFTHVENMSLRFFDKNPVGRLVTRITNDTETLHQMYTEVLVSFFKDIFILLGVVIVMLTMSFRLALLTFLVLPVLLLSSYLFRLKVRDAYRQVRLKLARINASLSENFTGMKTIQTFKRETQQFNKFNKTNEELLAANKREVFIFAVYRPSMEIIRSLGFAIIIWYGGGQVVQGNIQFGILFAFINYIKQFFQPINNLTEKYNVLQSSMASSERIFKLLDTESTIQNPENPKPLKFFRGEIEFKNVWFAYNEDEWVLKDVSFKIKPGDSIAFVGATGAGKSSIINLMARFYDIQKGEILIDGVNIKDLSITDLRENIGIVLQDVFMFAGDIKGNISLDNPNISREKIKEIAKYVNLHRFIERLPNGYDEPVMERGATLSSGQKQLLAFARALAFNPAVLVLDEATSNIDTETEELVQDAMQKIIKGKTTIAIAHRLSTIQSCDKIIVLHKGRIREIGNHNQLLKEKGLYYNLYELQYKDVR</sequence>
<protein>
    <submittedName>
        <fullName evidence="11">ABC transporter ATP-binding protein</fullName>
    </submittedName>
</protein>
<dbReference type="Gene3D" id="1.20.1560.10">
    <property type="entry name" value="ABC transporter type 1, transmembrane domain"/>
    <property type="match status" value="2"/>
</dbReference>
<keyword evidence="12" id="KW-1185">Reference proteome</keyword>
<dbReference type="CDD" id="cd03254">
    <property type="entry name" value="ABCC_Glucan_exporter_like"/>
    <property type="match status" value="1"/>
</dbReference>
<dbReference type="PROSITE" id="PS50929">
    <property type="entry name" value="ABC_TM1F"/>
    <property type="match status" value="1"/>
</dbReference>
<dbReference type="InterPro" id="IPR039421">
    <property type="entry name" value="Type_1_exporter"/>
</dbReference>
<dbReference type="GO" id="GO:0005524">
    <property type="term" value="F:ATP binding"/>
    <property type="evidence" value="ECO:0007669"/>
    <property type="project" value="UniProtKB-KW"/>
</dbReference>
<dbReference type="PROSITE" id="PS00211">
    <property type="entry name" value="ABC_TRANSPORTER_1"/>
    <property type="match status" value="1"/>
</dbReference>
<dbReference type="Gene3D" id="3.40.50.300">
    <property type="entry name" value="P-loop containing nucleotide triphosphate hydrolases"/>
    <property type="match status" value="1"/>
</dbReference>
<dbReference type="Pfam" id="PF00005">
    <property type="entry name" value="ABC_tran"/>
    <property type="match status" value="1"/>
</dbReference>
<evidence type="ECO:0000256" key="8">
    <source>
        <dbReference type="SAM" id="Phobius"/>
    </source>
</evidence>
<evidence type="ECO:0000256" key="6">
    <source>
        <dbReference type="ARBA" id="ARBA00022989"/>
    </source>
</evidence>
<dbReference type="Proteomes" id="UP000449710">
    <property type="component" value="Unassembled WGS sequence"/>
</dbReference>
<dbReference type="EMBL" id="SUMG01000004">
    <property type="protein sequence ID" value="NBG87906.1"/>
    <property type="molecule type" value="Genomic_DNA"/>
</dbReference>
<dbReference type="GO" id="GO:0015421">
    <property type="term" value="F:ABC-type oligopeptide transporter activity"/>
    <property type="evidence" value="ECO:0007669"/>
    <property type="project" value="TreeGrafter"/>
</dbReference>
<keyword evidence="4" id="KW-0547">Nucleotide-binding</keyword>
<reference evidence="11 12" key="1">
    <citation type="submission" date="2019-04" db="EMBL/GenBank/DDBJ databases">
        <title>Isachenkonia alkalipeptolytica gen. nov. sp. nov. a new anaerobic, alkiliphilic organothrophic bacterium capable to reduce synthesized ferrihydrite isolated from a soda lake.</title>
        <authorList>
            <person name="Toshchakov S.V."/>
            <person name="Zavarzina D.G."/>
            <person name="Zhilina T.N."/>
            <person name="Kostrikina N.A."/>
            <person name="Kublanov I.V."/>
        </authorList>
    </citation>
    <scope>NUCLEOTIDE SEQUENCE [LARGE SCALE GENOMIC DNA]</scope>
    <source>
        <strain evidence="11 12">Z-1701</strain>
    </source>
</reference>
<dbReference type="InterPro" id="IPR036640">
    <property type="entry name" value="ABC1_TM_sf"/>
</dbReference>
<accession>A0AA43XKC6</accession>
<keyword evidence="2" id="KW-0813">Transport</keyword>
<dbReference type="Pfam" id="PF00664">
    <property type="entry name" value="ABC_membrane"/>
    <property type="match status" value="1"/>
</dbReference>
<dbReference type="InterPro" id="IPR017871">
    <property type="entry name" value="ABC_transporter-like_CS"/>
</dbReference>
<dbReference type="GO" id="GO:0016887">
    <property type="term" value="F:ATP hydrolysis activity"/>
    <property type="evidence" value="ECO:0007669"/>
    <property type="project" value="InterPro"/>
</dbReference>
<dbReference type="PROSITE" id="PS50893">
    <property type="entry name" value="ABC_TRANSPORTER_2"/>
    <property type="match status" value="1"/>
</dbReference>
<evidence type="ECO:0000256" key="7">
    <source>
        <dbReference type="ARBA" id="ARBA00023136"/>
    </source>
</evidence>
<keyword evidence="3 8" id="KW-0812">Transmembrane</keyword>
<name>A0AA43XKC6_9CLOT</name>
<dbReference type="RefSeq" id="WP_160719869.1">
    <property type="nucleotide sequence ID" value="NZ_SUMG01000004.1"/>
</dbReference>
<organism evidence="11 12">
    <name type="scientific">Isachenkonia alkalipeptolytica</name>
    <dbReference type="NCBI Taxonomy" id="2565777"/>
    <lineage>
        <taxon>Bacteria</taxon>
        <taxon>Bacillati</taxon>
        <taxon>Bacillota</taxon>
        <taxon>Clostridia</taxon>
        <taxon>Eubacteriales</taxon>
        <taxon>Clostridiaceae</taxon>
        <taxon>Isachenkonia</taxon>
    </lineage>
</organism>
<dbReference type="CDD" id="cd18544">
    <property type="entry name" value="ABC_6TM_TmrA_like"/>
    <property type="match status" value="1"/>
</dbReference>
<comment type="subcellular location">
    <subcellularLocation>
        <location evidence="1">Cell membrane</location>
        <topology evidence="1">Multi-pass membrane protein</topology>
    </subcellularLocation>
</comment>
<comment type="caution">
    <text evidence="11">The sequence shown here is derived from an EMBL/GenBank/DDBJ whole genome shotgun (WGS) entry which is preliminary data.</text>
</comment>
<dbReference type="SUPFAM" id="SSF90123">
    <property type="entry name" value="ABC transporter transmembrane region"/>
    <property type="match status" value="1"/>
</dbReference>
<dbReference type="InterPro" id="IPR003593">
    <property type="entry name" value="AAA+_ATPase"/>
</dbReference>
<gene>
    <name evidence="11" type="ORF">ISALK_05270</name>
</gene>
<evidence type="ECO:0000259" key="9">
    <source>
        <dbReference type="PROSITE" id="PS50893"/>
    </source>
</evidence>
<evidence type="ECO:0000256" key="1">
    <source>
        <dbReference type="ARBA" id="ARBA00004651"/>
    </source>
</evidence>
<dbReference type="AlphaFoldDB" id="A0AA43XKC6"/>
<feature type="domain" description="ABC transmembrane type-1" evidence="10">
    <location>
        <begin position="34"/>
        <end position="408"/>
    </location>
</feature>
<dbReference type="FunFam" id="3.40.50.300:FF:000287">
    <property type="entry name" value="Multidrug ABC transporter ATP-binding protein"/>
    <property type="match status" value="1"/>
</dbReference>
<dbReference type="GO" id="GO:0005886">
    <property type="term" value="C:plasma membrane"/>
    <property type="evidence" value="ECO:0007669"/>
    <property type="project" value="UniProtKB-SubCell"/>
</dbReference>
<dbReference type="InterPro" id="IPR011527">
    <property type="entry name" value="ABC1_TM_dom"/>
</dbReference>
<feature type="transmembrane region" description="Helical" evidence="8">
    <location>
        <begin position="162"/>
        <end position="182"/>
    </location>
</feature>
<keyword evidence="7 8" id="KW-0472">Membrane</keyword>
<dbReference type="SMART" id="SM00382">
    <property type="entry name" value="AAA"/>
    <property type="match status" value="1"/>
</dbReference>
<dbReference type="InterPro" id="IPR003439">
    <property type="entry name" value="ABC_transporter-like_ATP-bd"/>
</dbReference>
<evidence type="ECO:0000259" key="10">
    <source>
        <dbReference type="PROSITE" id="PS50929"/>
    </source>
</evidence>
<keyword evidence="5 11" id="KW-0067">ATP-binding</keyword>
<dbReference type="SUPFAM" id="SSF52540">
    <property type="entry name" value="P-loop containing nucleoside triphosphate hydrolases"/>
    <property type="match status" value="1"/>
</dbReference>
<dbReference type="PANTHER" id="PTHR43394:SF1">
    <property type="entry name" value="ATP-BINDING CASSETTE SUB-FAMILY B MEMBER 10, MITOCHONDRIAL"/>
    <property type="match status" value="1"/>
</dbReference>
<evidence type="ECO:0000313" key="11">
    <source>
        <dbReference type="EMBL" id="NBG87906.1"/>
    </source>
</evidence>
<evidence type="ECO:0000313" key="12">
    <source>
        <dbReference type="Proteomes" id="UP000449710"/>
    </source>
</evidence>
<evidence type="ECO:0000256" key="5">
    <source>
        <dbReference type="ARBA" id="ARBA00022840"/>
    </source>
</evidence>
<feature type="domain" description="ABC transporter" evidence="9">
    <location>
        <begin position="442"/>
        <end position="676"/>
    </location>
</feature>
<evidence type="ECO:0000256" key="4">
    <source>
        <dbReference type="ARBA" id="ARBA00022741"/>
    </source>
</evidence>
<feature type="transmembrane region" description="Helical" evidence="8">
    <location>
        <begin position="359"/>
        <end position="386"/>
    </location>
</feature>
<feature type="transmembrane region" description="Helical" evidence="8">
    <location>
        <begin position="29"/>
        <end position="49"/>
    </location>
</feature>
<dbReference type="PANTHER" id="PTHR43394">
    <property type="entry name" value="ATP-DEPENDENT PERMEASE MDL1, MITOCHONDRIAL"/>
    <property type="match status" value="1"/>
</dbReference>
<evidence type="ECO:0000256" key="2">
    <source>
        <dbReference type="ARBA" id="ARBA00022448"/>
    </source>
</evidence>